<dbReference type="Gene3D" id="1.10.357.10">
    <property type="entry name" value="Tetracycline Repressor, domain 2"/>
    <property type="match status" value="1"/>
</dbReference>
<dbReference type="PANTHER" id="PTHR47506:SF8">
    <property type="entry name" value="REPRESSOR OF PUTATIVE XENOBIOTIC REDUCTASE TETR FAMILY-RELATED"/>
    <property type="match status" value="1"/>
</dbReference>
<organism evidence="6 7">
    <name type="scientific">Pseudaeromonas paramecii</name>
    <dbReference type="NCBI Taxonomy" id="2138166"/>
    <lineage>
        <taxon>Bacteria</taxon>
        <taxon>Pseudomonadati</taxon>
        <taxon>Pseudomonadota</taxon>
        <taxon>Gammaproteobacteria</taxon>
        <taxon>Aeromonadales</taxon>
        <taxon>Aeromonadaceae</taxon>
        <taxon>Pseudaeromonas</taxon>
    </lineage>
</organism>
<evidence type="ECO:0000256" key="2">
    <source>
        <dbReference type="ARBA" id="ARBA00023125"/>
    </source>
</evidence>
<keyword evidence="1" id="KW-0805">Transcription regulation</keyword>
<dbReference type="PROSITE" id="PS50977">
    <property type="entry name" value="HTH_TETR_2"/>
    <property type="match status" value="1"/>
</dbReference>
<sequence length="193" mass="21034">MRSAEFDRQHVLQQAMALFSTKGYAKTTMQELVSATGLHPGSLYAAFGNKRGLLTAVVDHYIDTKRARRHACLAAGDALDGIAAYMNQVVDDTLRGACLLVRTLMELAEQDPALQAQIQGNYQEVATDLRASLLRAQQQGLLAAEADLDVLTTWLAVTLQGLITTAQCNRRQAELMRVINLQIQALRQGVGAP</sequence>
<dbReference type="InterPro" id="IPR011075">
    <property type="entry name" value="TetR_C"/>
</dbReference>
<evidence type="ECO:0000256" key="1">
    <source>
        <dbReference type="ARBA" id="ARBA00023015"/>
    </source>
</evidence>
<proteinExistence type="predicted"/>
<dbReference type="PROSITE" id="PS01081">
    <property type="entry name" value="HTH_TETR_1"/>
    <property type="match status" value="1"/>
</dbReference>
<dbReference type="Gene3D" id="1.10.10.60">
    <property type="entry name" value="Homeodomain-like"/>
    <property type="match status" value="1"/>
</dbReference>
<gene>
    <name evidence="6" type="ORF">GCM10023095_02850</name>
</gene>
<accession>A0ABP8PV42</accession>
<keyword evidence="2 4" id="KW-0238">DNA-binding</keyword>
<evidence type="ECO:0000313" key="7">
    <source>
        <dbReference type="Proteomes" id="UP001501321"/>
    </source>
</evidence>
<dbReference type="EMBL" id="BAABFC010000001">
    <property type="protein sequence ID" value="GAA4493138.1"/>
    <property type="molecule type" value="Genomic_DNA"/>
</dbReference>
<dbReference type="Pfam" id="PF16925">
    <property type="entry name" value="TetR_C_13"/>
    <property type="match status" value="1"/>
</dbReference>
<feature type="DNA-binding region" description="H-T-H motif" evidence="4">
    <location>
        <begin position="28"/>
        <end position="47"/>
    </location>
</feature>
<protein>
    <submittedName>
        <fullName evidence="6">TetR/AcrR family transcriptional regulator</fullName>
    </submittedName>
</protein>
<reference evidence="7" key="1">
    <citation type="journal article" date="2019" name="Int. J. Syst. Evol. Microbiol.">
        <title>The Global Catalogue of Microorganisms (GCM) 10K type strain sequencing project: providing services to taxonomists for standard genome sequencing and annotation.</title>
        <authorList>
            <consortium name="The Broad Institute Genomics Platform"/>
            <consortium name="The Broad Institute Genome Sequencing Center for Infectious Disease"/>
            <person name="Wu L."/>
            <person name="Ma J."/>
        </authorList>
    </citation>
    <scope>NUCLEOTIDE SEQUENCE [LARGE SCALE GENOMIC DNA]</scope>
    <source>
        <strain evidence="7">JCM 32226</strain>
    </source>
</reference>
<dbReference type="SUPFAM" id="SSF48498">
    <property type="entry name" value="Tetracyclin repressor-like, C-terminal domain"/>
    <property type="match status" value="1"/>
</dbReference>
<keyword evidence="3" id="KW-0804">Transcription</keyword>
<dbReference type="PRINTS" id="PR00455">
    <property type="entry name" value="HTHTETR"/>
</dbReference>
<dbReference type="InterPro" id="IPR009057">
    <property type="entry name" value="Homeodomain-like_sf"/>
</dbReference>
<dbReference type="InterPro" id="IPR036271">
    <property type="entry name" value="Tet_transcr_reg_TetR-rel_C_sf"/>
</dbReference>
<evidence type="ECO:0000256" key="3">
    <source>
        <dbReference type="ARBA" id="ARBA00023163"/>
    </source>
</evidence>
<dbReference type="InterPro" id="IPR001647">
    <property type="entry name" value="HTH_TetR"/>
</dbReference>
<keyword evidence="7" id="KW-1185">Reference proteome</keyword>
<dbReference type="Pfam" id="PF00440">
    <property type="entry name" value="TetR_N"/>
    <property type="match status" value="1"/>
</dbReference>
<dbReference type="RefSeq" id="WP_345009322.1">
    <property type="nucleotide sequence ID" value="NZ_BAABFC010000001.1"/>
</dbReference>
<dbReference type="PANTHER" id="PTHR47506">
    <property type="entry name" value="TRANSCRIPTIONAL REGULATORY PROTEIN"/>
    <property type="match status" value="1"/>
</dbReference>
<dbReference type="InterPro" id="IPR023772">
    <property type="entry name" value="DNA-bd_HTH_TetR-type_CS"/>
</dbReference>
<dbReference type="SUPFAM" id="SSF46689">
    <property type="entry name" value="Homeodomain-like"/>
    <property type="match status" value="1"/>
</dbReference>
<name>A0ABP8PV42_9GAMM</name>
<evidence type="ECO:0000259" key="5">
    <source>
        <dbReference type="PROSITE" id="PS50977"/>
    </source>
</evidence>
<evidence type="ECO:0000313" key="6">
    <source>
        <dbReference type="EMBL" id="GAA4493138.1"/>
    </source>
</evidence>
<dbReference type="Proteomes" id="UP001501321">
    <property type="component" value="Unassembled WGS sequence"/>
</dbReference>
<feature type="domain" description="HTH tetR-type" evidence="5">
    <location>
        <begin position="5"/>
        <end position="65"/>
    </location>
</feature>
<comment type="caution">
    <text evidence="6">The sequence shown here is derived from an EMBL/GenBank/DDBJ whole genome shotgun (WGS) entry which is preliminary data.</text>
</comment>
<evidence type="ECO:0000256" key="4">
    <source>
        <dbReference type="PROSITE-ProRule" id="PRU00335"/>
    </source>
</evidence>